<name>A0A011VY08_RUMAL</name>
<comment type="caution">
    <text evidence="3">The sequence shown here is derived from an EMBL/GenBank/DDBJ whole genome shotgun (WGS) entry which is preliminary data.</text>
</comment>
<dbReference type="EMBL" id="JEOB01000002">
    <property type="protein sequence ID" value="EXM40166.1"/>
    <property type="molecule type" value="Genomic_DNA"/>
</dbReference>
<evidence type="ECO:0000256" key="1">
    <source>
        <dbReference type="SAM" id="MobiDB-lite"/>
    </source>
</evidence>
<feature type="region of interest" description="Disordered" evidence="1">
    <location>
        <begin position="84"/>
        <end position="107"/>
    </location>
</feature>
<proteinExistence type="predicted"/>
<feature type="compositionally biased region" description="Basic residues" evidence="1">
    <location>
        <begin position="89"/>
        <end position="107"/>
    </location>
</feature>
<keyword evidence="4" id="KW-1185">Reference proteome</keyword>
<organism evidence="3 4">
    <name type="scientific">Ruminococcus albus SY3</name>
    <dbReference type="NCBI Taxonomy" id="1341156"/>
    <lineage>
        <taxon>Bacteria</taxon>
        <taxon>Bacillati</taxon>
        <taxon>Bacillota</taxon>
        <taxon>Clostridia</taxon>
        <taxon>Eubacteriales</taxon>
        <taxon>Oscillospiraceae</taxon>
        <taxon>Ruminococcus</taxon>
    </lineage>
</organism>
<sequence>MVLVGILIVLVINEYSSGEGWYKGVIKGLVGASGLIWAATVSPARTFVICIMALCALMAVELARIDDRRKSAAERLKVLDERAEERKARNARRGLHLTRRSRRSRAA</sequence>
<dbReference type="RefSeq" id="WP_037286394.1">
    <property type="nucleotide sequence ID" value="NZ_JEOB01000002.1"/>
</dbReference>
<dbReference type="Proteomes" id="UP000021369">
    <property type="component" value="Unassembled WGS sequence"/>
</dbReference>
<dbReference type="OrthoDB" id="9840063at2"/>
<keyword evidence="2" id="KW-1133">Transmembrane helix</keyword>
<evidence type="ECO:0000256" key="2">
    <source>
        <dbReference type="SAM" id="Phobius"/>
    </source>
</evidence>
<dbReference type="PATRIC" id="fig|1341156.4.peg.1820"/>
<evidence type="ECO:0000313" key="4">
    <source>
        <dbReference type="Proteomes" id="UP000021369"/>
    </source>
</evidence>
<gene>
    <name evidence="3" type="ORF">RASY3_07030</name>
</gene>
<keyword evidence="2" id="KW-0812">Transmembrane</keyword>
<accession>A0A011VY08</accession>
<reference evidence="3 4" key="1">
    <citation type="submission" date="2013-06" db="EMBL/GenBank/DDBJ databases">
        <title>Rumen cellulosomics: divergent fiber-degrading strategies revealed by comparative genome-wide analysis of six Ruminococcal strains.</title>
        <authorList>
            <person name="Dassa B."/>
            <person name="Borovok I."/>
            <person name="Lamed R."/>
            <person name="Flint H."/>
            <person name="Yeoman C.J."/>
            <person name="White B."/>
            <person name="Bayer E.A."/>
        </authorList>
    </citation>
    <scope>NUCLEOTIDE SEQUENCE [LARGE SCALE GENOMIC DNA]</scope>
    <source>
        <strain evidence="3 4">SY3</strain>
    </source>
</reference>
<dbReference type="AlphaFoldDB" id="A0A011VY08"/>
<keyword evidence="2" id="KW-0472">Membrane</keyword>
<evidence type="ECO:0000313" key="3">
    <source>
        <dbReference type="EMBL" id="EXM40166.1"/>
    </source>
</evidence>
<feature type="transmembrane region" description="Helical" evidence="2">
    <location>
        <begin position="34"/>
        <end position="60"/>
    </location>
</feature>
<protein>
    <submittedName>
        <fullName evidence="3">Uncharacterized protein</fullName>
    </submittedName>
</protein>